<dbReference type="InterPro" id="IPR002347">
    <property type="entry name" value="SDR_fam"/>
</dbReference>
<sequence length="223" mass="23127">MTEPAAAPSSAHDRTVVVAGAGGAAGREVCAALTAAGAYVVAVSSRPDTIEEIAAAETHALDLADADAVTEWAAALRARRPSIDGLIHLVGGWRPGSSDEDWEWLEKRVLSTLRVSSRELRDDLNASSAGRLAIVSSASVAAPRWGIVNYVTLKTAAETWVQALANGWRVKGTPTAAVTFVVGSLEGEGVIDALAQSVAALWDLPHEKLNGVVATLGDDSPVE</sequence>
<dbReference type="PANTHER" id="PTHR43477:SF1">
    <property type="entry name" value="DIHYDROANTICAPSIN 7-DEHYDROGENASE"/>
    <property type="match status" value="1"/>
</dbReference>
<evidence type="ECO:0000313" key="4">
    <source>
        <dbReference type="Proteomes" id="UP000585905"/>
    </source>
</evidence>
<dbReference type="AlphaFoldDB" id="A0A839EGJ6"/>
<keyword evidence="4" id="KW-1185">Reference proteome</keyword>
<dbReference type="InterPro" id="IPR051122">
    <property type="entry name" value="SDR_DHRS6-like"/>
</dbReference>
<proteinExistence type="inferred from homology"/>
<dbReference type="EMBL" id="JACGWX010000005">
    <property type="protein sequence ID" value="MBA8848445.1"/>
    <property type="molecule type" value="Genomic_DNA"/>
</dbReference>
<name>A0A839EGJ6_9MICO</name>
<gene>
    <name evidence="3" type="ORF">FHX53_002049</name>
</gene>
<dbReference type="Pfam" id="PF00106">
    <property type="entry name" value="adh_short"/>
    <property type="match status" value="1"/>
</dbReference>
<accession>A0A839EGJ6</accession>
<comment type="similarity">
    <text evidence="1">Belongs to the short-chain dehydrogenases/reductases (SDR) family.</text>
</comment>
<evidence type="ECO:0000256" key="1">
    <source>
        <dbReference type="ARBA" id="ARBA00006484"/>
    </source>
</evidence>
<dbReference type="Gene3D" id="3.40.50.720">
    <property type="entry name" value="NAD(P)-binding Rossmann-like Domain"/>
    <property type="match status" value="1"/>
</dbReference>
<dbReference type="GO" id="GO:0016491">
    <property type="term" value="F:oxidoreductase activity"/>
    <property type="evidence" value="ECO:0007669"/>
    <property type="project" value="UniProtKB-KW"/>
</dbReference>
<keyword evidence="2" id="KW-0560">Oxidoreductase</keyword>
<dbReference type="RefSeq" id="WP_182491239.1">
    <property type="nucleotide sequence ID" value="NZ_BAAAOV010000018.1"/>
</dbReference>
<organism evidence="3 4">
    <name type="scientific">Microcella alkalica</name>
    <dbReference type="NCBI Taxonomy" id="355930"/>
    <lineage>
        <taxon>Bacteria</taxon>
        <taxon>Bacillati</taxon>
        <taxon>Actinomycetota</taxon>
        <taxon>Actinomycetes</taxon>
        <taxon>Micrococcales</taxon>
        <taxon>Microbacteriaceae</taxon>
        <taxon>Microcella</taxon>
    </lineage>
</organism>
<dbReference type="SUPFAM" id="SSF51735">
    <property type="entry name" value="NAD(P)-binding Rossmann-fold domains"/>
    <property type="match status" value="1"/>
</dbReference>
<protein>
    <submittedName>
        <fullName evidence="3">NAD(P)-dependent dehydrogenase (Short-subunit alcohol dehydrogenase family)</fullName>
    </submittedName>
</protein>
<dbReference type="InterPro" id="IPR036291">
    <property type="entry name" value="NAD(P)-bd_dom_sf"/>
</dbReference>
<dbReference type="PANTHER" id="PTHR43477">
    <property type="entry name" value="DIHYDROANTICAPSIN 7-DEHYDROGENASE"/>
    <property type="match status" value="1"/>
</dbReference>
<evidence type="ECO:0000256" key="2">
    <source>
        <dbReference type="ARBA" id="ARBA00023002"/>
    </source>
</evidence>
<dbReference type="Proteomes" id="UP000585905">
    <property type="component" value="Unassembled WGS sequence"/>
</dbReference>
<evidence type="ECO:0000313" key="3">
    <source>
        <dbReference type="EMBL" id="MBA8848445.1"/>
    </source>
</evidence>
<comment type="caution">
    <text evidence="3">The sequence shown here is derived from an EMBL/GenBank/DDBJ whole genome shotgun (WGS) entry which is preliminary data.</text>
</comment>
<reference evidence="3 4" key="1">
    <citation type="submission" date="2020-07" db="EMBL/GenBank/DDBJ databases">
        <title>Sequencing the genomes of 1000 actinobacteria strains.</title>
        <authorList>
            <person name="Klenk H.-P."/>
        </authorList>
    </citation>
    <scope>NUCLEOTIDE SEQUENCE [LARGE SCALE GENOMIC DNA]</scope>
    <source>
        <strain evidence="3 4">DSM 19663</strain>
    </source>
</reference>